<evidence type="ECO:0000313" key="10">
    <source>
        <dbReference type="EMBL" id="CAG6739609.1"/>
    </source>
</evidence>
<feature type="domain" description="C2H2-type" evidence="9">
    <location>
        <begin position="364"/>
        <end position="395"/>
    </location>
</feature>
<dbReference type="InterPro" id="IPR013087">
    <property type="entry name" value="Znf_C2H2_type"/>
</dbReference>
<dbReference type="EMBL" id="HBUF01414272">
    <property type="protein sequence ID" value="CAG6739609.1"/>
    <property type="molecule type" value="Transcribed_RNA"/>
</dbReference>
<dbReference type="FunFam" id="3.30.160.60:FF:000150">
    <property type="entry name" value="Mds1 and evi1 complex locus protein"/>
    <property type="match status" value="1"/>
</dbReference>
<feature type="region of interest" description="Disordered" evidence="8">
    <location>
        <begin position="1"/>
        <end position="41"/>
    </location>
</feature>
<sequence>MTGAFYSDNMQGSSEDGDVGRSDNDVEEDYGDEAGDTSRDNTKQLDSYFISNNNHHLLQFRTDLLDFSFPPEIDIRSSGGVWSKAVIPKGIRWPFFGKWLGRPIDPKYSWEIHFSGNRGYLDGSLNFNNWLKFIRSSNQIEKQNIKTFLLSGQLYYETTCTIYSGQELTMPPKAPLSMDNMFNDNGGPLSEDRSDKDSSVSQHSGTVEEDRDDELDEEDENRCVVCAAVFQDIYQLEEHLIANHRYPPDQYRCESCPQSFCWRPHLNYHQAQVHGRKFPCENCTKVFSDPSNLQRHIRTHHVGARQHACQECGKTFATSSGLKQHTHIHSSVKPFRCEVCHKAYTQFSNLCRHKRMHANCRMQIKCVKCDQSFSTVTSLSKHKRFCDSTTPGSTPPGQTPLAMSHQTPGGLPNPYLMYPRPGTTLPFYPPALMPPYPGLFQPNQPSAPHHPFLNNPLLFNQSMKSNEEFDRAKININLSVEAYYRFQLQKNVQLNEEKRKHSPSLRRSDKTESGKQFEFPDSKECPPTGEEANSNQRPSPARPTISASNSTYPNPREQLDVVTTDIKSEVNHKPRDKLTNFSIDKLSGKLDDDTIKNETDCEESKPKRAKYSEQPLDLSIVSKSSIDSEKQDANESLVKTPATSPEIDLSLRQQALSRNPKFPKQFS</sequence>
<evidence type="ECO:0000256" key="7">
    <source>
        <dbReference type="PROSITE-ProRule" id="PRU00042"/>
    </source>
</evidence>
<evidence type="ECO:0000256" key="4">
    <source>
        <dbReference type="ARBA" id="ARBA00022771"/>
    </source>
</evidence>
<dbReference type="InterPro" id="IPR046341">
    <property type="entry name" value="SET_dom_sf"/>
</dbReference>
<evidence type="ECO:0000256" key="5">
    <source>
        <dbReference type="ARBA" id="ARBA00022833"/>
    </source>
</evidence>
<dbReference type="PANTHER" id="PTHR24406">
    <property type="entry name" value="TRANSCRIPTIONAL REPRESSOR CTCFL-RELATED"/>
    <property type="match status" value="1"/>
</dbReference>
<keyword evidence="5" id="KW-0862">Zinc</keyword>
<feature type="domain" description="C2H2-type" evidence="9">
    <location>
        <begin position="335"/>
        <end position="362"/>
    </location>
</feature>
<dbReference type="GO" id="GO:0008757">
    <property type="term" value="F:S-adenosylmethionine-dependent methyltransferase activity"/>
    <property type="evidence" value="ECO:0007669"/>
    <property type="project" value="UniProtKB-ARBA"/>
</dbReference>
<feature type="compositionally biased region" description="Acidic residues" evidence="8">
    <location>
        <begin position="207"/>
        <end position="216"/>
    </location>
</feature>
<dbReference type="Gene3D" id="3.30.160.60">
    <property type="entry name" value="Classic Zinc Finger"/>
    <property type="match status" value="4"/>
</dbReference>
<keyword evidence="6" id="KW-0539">Nucleus</keyword>
<name>A0A8D8Z286_9HEMI</name>
<feature type="region of interest" description="Disordered" evidence="8">
    <location>
        <begin position="495"/>
        <end position="558"/>
    </location>
</feature>
<feature type="compositionally biased region" description="Basic and acidic residues" evidence="8">
    <location>
        <begin position="588"/>
        <end position="606"/>
    </location>
</feature>
<protein>
    <submittedName>
        <fullName evidence="10">Transcription factor hamlet</fullName>
    </submittedName>
</protein>
<keyword evidence="2" id="KW-0479">Metal-binding</keyword>
<evidence type="ECO:0000256" key="2">
    <source>
        <dbReference type="ARBA" id="ARBA00022723"/>
    </source>
</evidence>
<dbReference type="FunFam" id="3.30.160.60:FF:000126">
    <property type="entry name" value="Mds1 and evi1 complex locus protein"/>
    <property type="match status" value="1"/>
</dbReference>
<dbReference type="GO" id="GO:0005634">
    <property type="term" value="C:nucleus"/>
    <property type="evidence" value="ECO:0007669"/>
    <property type="project" value="UniProtKB-SubCell"/>
</dbReference>
<dbReference type="FunFam" id="3.30.160.60:FF:001912">
    <property type="entry name" value="Hamlet, isoform B"/>
    <property type="match status" value="1"/>
</dbReference>
<feature type="domain" description="C2H2-type" evidence="9">
    <location>
        <begin position="251"/>
        <end position="279"/>
    </location>
</feature>
<feature type="compositionally biased region" description="Basic and acidic residues" evidence="8">
    <location>
        <begin position="506"/>
        <end position="524"/>
    </location>
</feature>
<organism evidence="10">
    <name type="scientific">Cacopsylla melanoneura</name>
    <dbReference type="NCBI Taxonomy" id="428564"/>
    <lineage>
        <taxon>Eukaryota</taxon>
        <taxon>Metazoa</taxon>
        <taxon>Ecdysozoa</taxon>
        <taxon>Arthropoda</taxon>
        <taxon>Hexapoda</taxon>
        <taxon>Insecta</taxon>
        <taxon>Pterygota</taxon>
        <taxon>Neoptera</taxon>
        <taxon>Paraneoptera</taxon>
        <taxon>Hemiptera</taxon>
        <taxon>Sternorrhyncha</taxon>
        <taxon>Psylloidea</taxon>
        <taxon>Psyllidae</taxon>
        <taxon>Psyllinae</taxon>
        <taxon>Cacopsylla</taxon>
    </lineage>
</organism>
<comment type="subcellular location">
    <subcellularLocation>
        <location evidence="1">Nucleus</location>
    </subcellularLocation>
</comment>
<dbReference type="PROSITE" id="PS50157">
    <property type="entry name" value="ZINC_FINGER_C2H2_2"/>
    <property type="match status" value="5"/>
</dbReference>
<evidence type="ECO:0000256" key="1">
    <source>
        <dbReference type="ARBA" id="ARBA00004123"/>
    </source>
</evidence>
<dbReference type="Pfam" id="PF00096">
    <property type="entry name" value="zf-C2H2"/>
    <property type="match status" value="3"/>
</dbReference>
<dbReference type="Pfam" id="PF21549">
    <property type="entry name" value="PRDM2_PR"/>
    <property type="match status" value="1"/>
</dbReference>
<feature type="compositionally biased region" description="Acidic residues" evidence="8">
    <location>
        <begin position="25"/>
        <end position="35"/>
    </location>
</feature>
<feature type="region of interest" description="Disordered" evidence="8">
    <location>
        <begin position="385"/>
        <end position="416"/>
    </location>
</feature>
<proteinExistence type="predicted"/>
<evidence type="ECO:0000256" key="3">
    <source>
        <dbReference type="ARBA" id="ARBA00022737"/>
    </source>
</evidence>
<dbReference type="SUPFAM" id="SSF57667">
    <property type="entry name" value="beta-beta-alpha zinc fingers"/>
    <property type="match status" value="2"/>
</dbReference>
<dbReference type="InterPro" id="IPR001214">
    <property type="entry name" value="SET_dom"/>
</dbReference>
<reference evidence="10" key="1">
    <citation type="submission" date="2021-05" db="EMBL/GenBank/DDBJ databases">
        <authorList>
            <person name="Alioto T."/>
            <person name="Alioto T."/>
            <person name="Gomez Garrido J."/>
        </authorList>
    </citation>
    <scope>NUCLEOTIDE SEQUENCE</scope>
</reference>
<dbReference type="EMBL" id="HBUF01095541">
    <property type="protein sequence ID" value="CAG6636750.1"/>
    <property type="molecule type" value="Transcribed_RNA"/>
</dbReference>
<dbReference type="GO" id="GO:0008276">
    <property type="term" value="F:protein methyltransferase activity"/>
    <property type="evidence" value="ECO:0007669"/>
    <property type="project" value="UniProtKB-ARBA"/>
</dbReference>
<accession>A0A8D8Z286</accession>
<evidence type="ECO:0000259" key="9">
    <source>
        <dbReference type="PROSITE" id="PS50157"/>
    </source>
</evidence>
<dbReference type="AlphaFoldDB" id="A0A8D8Z286"/>
<feature type="domain" description="C2H2-type" evidence="9">
    <location>
        <begin position="278"/>
        <end position="306"/>
    </location>
</feature>
<dbReference type="PROSITE" id="PS00028">
    <property type="entry name" value="ZINC_FINGER_C2H2_1"/>
    <property type="match status" value="4"/>
</dbReference>
<evidence type="ECO:0000256" key="6">
    <source>
        <dbReference type="ARBA" id="ARBA00023242"/>
    </source>
</evidence>
<keyword evidence="4 7" id="KW-0863">Zinc-finger</keyword>
<feature type="region of interest" description="Disordered" evidence="8">
    <location>
        <begin position="174"/>
        <end position="216"/>
    </location>
</feature>
<dbReference type="SMART" id="SM00355">
    <property type="entry name" value="ZnF_C2H2"/>
    <property type="match status" value="6"/>
</dbReference>
<feature type="region of interest" description="Disordered" evidence="8">
    <location>
        <begin position="588"/>
        <end position="667"/>
    </location>
</feature>
<dbReference type="Gene3D" id="2.170.270.10">
    <property type="entry name" value="SET domain"/>
    <property type="match status" value="1"/>
</dbReference>
<dbReference type="GO" id="GO:0008170">
    <property type="term" value="F:N-methyltransferase activity"/>
    <property type="evidence" value="ECO:0007669"/>
    <property type="project" value="UniProtKB-ARBA"/>
</dbReference>
<dbReference type="InterPro" id="IPR036236">
    <property type="entry name" value="Znf_C2H2_sf"/>
</dbReference>
<keyword evidence="3" id="KW-0677">Repeat</keyword>
<dbReference type="InterPro" id="IPR050888">
    <property type="entry name" value="ZnF_C2H2-type_TF"/>
</dbReference>
<feature type="domain" description="C2H2-type" evidence="9">
    <location>
        <begin position="307"/>
        <end position="334"/>
    </location>
</feature>
<evidence type="ECO:0000256" key="8">
    <source>
        <dbReference type="SAM" id="MobiDB-lite"/>
    </source>
</evidence>
<dbReference type="GO" id="GO:0008270">
    <property type="term" value="F:zinc ion binding"/>
    <property type="evidence" value="ECO:0007669"/>
    <property type="project" value="UniProtKB-KW"/>
</dbReference>